<feature type="compositionally biased region" description="Polar residues" evidence="2">
    <location>
        <begin position="733"/>
        <end position="743"/>
    </location>
</feature>
<comment type="similarity">
    <text evidence="1">Belongs to the Niban family.</text>
</comment>
<dbReference type="CDD" id="cd23949">
    <property type="entry name" value="Niban-like"/>
    <property type="match status" value="1"/>
</dbReference>
<dbReference type="AlphaFoldDB" id="A0A8U1BZS3"/>
<feature type="compositionally biased region" description="Polar residues" evidence="2">
    <location>
        <begin position="617"/>
        <end position="639"/>
    </location>
</feature>
<sequence>MTDSRHSGRAEAELKNFSPHYRQQYFVAFFSQLQEEVEQHKETHTQLLKQREPLRPEEVLYQDSVLHYDDTGKWKERFVVMRANHSLEYHDNQESFGKGVPARQRLLPTGGVVLTSEEKYTALVDKAFPDPKCLKEETSPPMVVVPSGQFPVYLRLFEGGDISPPWFEGGDISPHGSGTFWFDGGDISPHGLKEETSPPMVVVPSGQFPVYLRLPYRRDVYFSFPQEDRRATFLSILTGCIRHQNHDSLRRSSCESQAFLKAIHFYRQEKGHYESWDMLVGCEEQVLANLVLEELQPSLQTELLARLKGKKAGRKRVWFTTLEAAYYLVQDQLREGLKGLKEECKETARSHEALLRSDMDQIASSRTFLQAKLQASVSDPAVKFCSENVSPYLASILEELMSPVTGGFQGVRLLLEGEINALCLGFPEGGGQEGLNQALGQMGQMCQASLEECYQKVEVLTEQLQELRHRFKFSNSVRLIHTTQIDMQQLMENAVYTFKLLLQSSLKDNPSKLTSAMEKAKLRVLKQYDHDSSTVRKRFFQEALVDITLPAIRRNMAPAHKPDLQKLDQYIFADYTNFIKVENVYEDVLLHILTIEVDKVVKEAASLRKNNLMVDSTDLQSASQSSLTDSRTPPLSSPASPAKMAVSGLSRQAEQAPSTLVGNSSSSAGRLEVEGGPVVPDMAALTPPVIVITPESEAPDPVPLPAAAHIPTNTADVAVAEPDTPSPLPEMSSAESDYTSGAASTKPDASLVNQDTPLATITPYAPSPKASLPVAEPAPQTPEVTDTASQPPGTEDKPDTAKASQPPGTEDKPDTAKASQPPGTEDKPDTAKASQPPGTEDKPDTAKASQPPGTEDKPDTDTAKARNSPVSDSVSVCVESLSAMSMILPEATVPFTGQRQRQATDRAVYLKAPAGVKEGASVPLTVDEKEEEEEHLCKEAENTEAHHIGTAPSNAHIESVDSDSVHSDTPPEMKASGTVQTSSSTQARDTEPASLTQNDLNPTGSEMQHGGSEDRATVTSVSRVTVTESEGALLACNTLVTSPEGATTPLTGPGEGVVEAGDREALECVVEAGDRGEALGGVVEAGDRREALGGVVEAGDRGEALGGVVEAGDRREALGGVVEAGDRREALGGVVEAGDRGEALGLQSNAVGMEAEEGEEEEQEAFPLDSVKSIRDLVMEVVEVEELIQRCPPGNSTP</sequence>
<proteinExistence type="inferred from homology"/>
<dbReference type="GeneID" id="120055447"/>
<dbReference type="PANTHER" id="PTHR14392">
    <property type="entry name" value="NIBAN FAMILY MEMBER"/>
    <property type="match status" value="1"/>
</dbReference>
<feature type="region of interest" description="Disordered" evidence="2">
    <location>
        <begin position="718"/>
        <end position="874"/>
    </location>
</feature>
<feature type="compositionally biased region" description="Polar residues" evidence="2">
    <location>
        <begin position="649"/>
        <end position="668"/>
    </location>
</feature>
<name>A0A8U1BZS3_SALNM</name>
<feature type="compositionally biased region" description="Polar residues" evidence="2">
    <location>
        <begin position="782"/>
        <end position="792"/>
    </location>
</feature>
<organism evidence="4 5">
    <name type="scientific">Salvelinus namaycush</name>
    <name type="common">Lake trout</name>
    <name type="synonym">Salmo namaycush</name>
    <dbReference type="NCBI Taxonomy" id="8040"/>
    <lineage>
        <taxon>Eukaryota</taxon>
        <taxon>Metazoa</taxon>
        <taxon>Chordata</taxon>
        <taxon>Craniata</taxon>
        <taxon>Vertebrata</taxon>
        <taxon>Euteleostomi</taxon>
        <taxon>Actinopterygii</taxon>
        <taxon>Neopterygii</taxon>
        <taxon>Teleostei</taxon>
        <taxon>Protacanthopterygii</taxon>
        <taxon>Salmoniformes</taxon>
        <taxon>Salmonidae</taxon>
        <taxon>Salmoninae</taxon>
        <taxon>Salvelinus</taxon>
    </lineage>
</organism>
<dbReference type="PANTHER" id="PTHR14392:SF3">
    <property type="entry name" value="PROTEIN NIBAN 1"/>
    <property type="match status" value="1"/>
</dbReference>
<reference evidence="5" key="1">
    <citation type="submission" date="2025-08" db="UniProtKB">
        <authorList>
            <consortium name="RefSeq"/>
        </authorList>
    </citation>
    <scope>IDENTIFICATION</scope>
    <source>
        <tissue evidence="5">White muscle</tissue>
    </source>
</reference>
<feature type="region of interest" description="Disordered" evidence="2">
    <location>
        <begin position="617"/>
        <end position="680"/>
    </location>
</feature>
<dbReference type="KEGG" id="snh:120055447"/>
<dbReference type="Pfam" id="PF26089">
    <property type="entry name" value="PH_Niban2"/>
    <property type="match status" value="2"/>
</dbReference>
<evidence type="ECO:0000256" key="1">
    <source>
        <dbReference type="ARBA" id="ARBA00010251"/>
    </source>
</evidence>
<dbReference type="RefSeq" id="XP_038859238.1">
    <property type="nucleotide sequence ID" value="XM_039003310.1"/>
</dbReference>
<dbReference type="InterPro" id="IPR026088">
    <property type="entry name" value="Niban-like"/>
</dbReference>
<dbReference type="Pfam" id="PF26086">
    <property type="entry name" value="Niban2"/>
    <property type="match status" value="1"/>
</dbReference>
<keyword evidence="4" id="KW-1185">Reference proteome</keyword>
<evidence type="ECO:0000256" key="2">
    <source>
        <dbReference type="SAM" id="MobiDB-lite"/>
    </source>
</evidence>
<dbReference type="InterPro" id="IPR059060">
    <property type="entry name" value="Niban_1/2/3_dom"/>
</dbReference>
<protein>
    <submittedName>
        <fullName evidence="5">Protein Niban 1-like</fullName>
    </submittedName>
</protein>
<evidence type="ECO:0000313" key="5">
    <source>
        <dbReference type="RefSeq" id="XP_038859238.1"/>
    </source>
</evidence>
<dbReference type="Proteomes" id="UP000808372">
    <property type="component" value="Chromosome 11"/>
</dbReference>
<evidence type="ECO:0000259" key="3">
    <source>
        <dbReference type="Pfam" id="PF26086"/>
    </source>
</evidence>
<evidence type="ECO:0000313" key="4">
    <source>
        <dbReference type="Proteomes" id="UP000808372"/>
    </source>
</evidence>
<gene>
    <name evidence="5" type="primary">LOC120055447</name>
</gene>
<accession>A0A8U1BZS3</accession>
<feature type="region of interest" description="Disordered" evidence="2">
    <location>
        <begin position="949"/>
        <end position="1024"/>
    </location>
</feature>
<feature type="compositionally biased region" description="Basic and acidic residues" evidence="2">
    <location>
        <begin position="854"/>
        <end position="864"/>
    </location>
</feature>
<feature type="compositionally biased region" description="Polar residues" evidence="2">
    <location>
        <begin position="977"/>
        <end position="1006"/>
    </location>
</feature>
<feature type="domain" description="Niban 1/2/3" evidence="3">
    <location>
        <begin position="383"/>
        <end position="550"/>
    </location>
</feature>